<evidence type="ECO:0000256" key="1">
    <source>
        <dbReference type="SAM" id="Phobius"/>
    </source>
</evidence>
<feature type="transmembrane region" description="Helical" evidence="1">
    <location>
        <begin position="88"/>
        <end position="110"/>
    </location>
</feature>
<organism evidence="2">
    <name type="scientific">Candidatus Heimdallarchaeum aukensis</name>
    <dbReference type="NCBI Taxonomy" id="2876573"/>
    <lineage>
        <taxon>Archaea</taxon>
        <taxon>Promethearchaeati</taxon>
        <taxon>Candidatus Heimdallarchaeota</taxon>
        <taxon>Candidatus Heimdallarchaeia (ex Rinke et al. 2021) (nom. nud.)</taxon>
        <taxon>Candidatus Heimdallarchaeales</taxon>
        <taxon>Candidatus Heimdallarchaeaceae</taxon>
        <taxon>Candidatus Heimdallarchaeum</taxon>
    </lineage>
</organism>
<proteinExistence type="predicted"/>
<keyword evidence="1" id="KW-1133">Transmembrane helix</keyword>
<evidence type="ECO:0000313" key="2">
    <source>
        <dbReference type="EMBL" id="UJG40188.1"/>
    </source>
</evidence>
<gene>
    <name evidence="2" type="ORF">K9W45_10135</name>
</gene>
<dbReference type="AlphaFoldDB" id="A0A9Y1BJG2"/>
<keyword evidence="1" id="KW-0472">Membrane</keyword>
<evidence type="ECO:0008006" key="3">
    <source>
        <dbReference type="Google" id="ProtNLM"/>
    </source>
</evidence>
<accession>A0A9Y1BJG2</accession>
<protein>
    <recommendedName>
        <fullName evidence="3">DUF3899 domain-containing protein</fullName>
    </recommendedName>
</protein>
<sequence>MTAIMLNLITLGVNTGLAYSDSTAGYISFSLFLMLAGVINWVVIVGLTKGKQNREKLILGLVKMYKDQNMDRYYDISVLETYKTRYKLFTIVVVATGVLAFVIPLVIMLFD</sequence>
<dbReference type="EMBL" id="CP084166">
    <property type="protein sequence ID" value="UJG40188.1"/>
    <property type="molecule type" value="Genomic_DNA"/>
</dbReference>
<keyword evidence="1" id="KW-0812">Transmembrane</keyword>
<feature type="transmembrane region" description="Helical" evidence="1">
    <location>
        <begin position="28"/>
        <end position="47"/>
    </location>
</feature>
<reference evidence="2" key="1">
    <citation type="journal article" date="2022" name="Nat. Microbiol.">
        <title>Unique mobile elements and scalable gene flow at the prokaryote-eukaryote boundary revealed by circularized Asgard archaea genomes.</title>
        <authorList>
            <person name="Wu F."/>
            <person name="Speth D.R."/>
            <person name="Philosof A."/>
            <person name="Cremiere A."/>
            <person name="Narayanan A."/>
            <person name="Barco R.A."/>
            <person name="Connon S.A."/>
            <person name="Amend J.P."/>
            <person name="Antoshechkin I.A."/>
            <person name="Orphan V.J."/>
        </authorList>
    </citation>
    <scope>NUCLEOTIDE SEQUENCE</scope>
    <source>
        <strain evidence="2">PM71</strain>
    </source>
</reference>
<name>A0A9Y1BJG2_9ARCH</name>
<dbReference type="Proteomes" id="UP001201020">
    <property type="component" value="Chromosome"/>
</dbReference>